<keyword evidence="3" id="KW-0067">ATP-binding</keyword>
<feature type="transmembrane region" description="Helical" evidence="1">
    <location>
        <begin position="94"/>
        <end position="113"/>
    </location>
</feature>
<keyword evidence="1" id="KW-1133">Transmembrane helix</keyword>
<keyword evidence="1" id="KW-0812">Transmembrane</keyword>
<feature type="transmembrane region" description="Helical" evidence="1">
    <location>
        <begin position="198"/>
        <end position="219"/>
    </location>
</feature>
<organism evidence="3 4">
    <name type="scientific">Anabaena azotica FACHB-119</name>
    <dbReference type="NCBI Taxonomy" id="947527"/>
    <lineage>
        <taxon>Bacteria</taxon>
        <taxon>Bacillati</taxon>
        <taxon>Cyanobacteriota</taxon>
        <taxon>Cyanophyceae</taxon>
        <taxon>Nostocales</taxon>
        <taxon>Nostocaceae</taxon>
        <taxon>Anabaena</taxon>
        <taxon>Anabaena azotica</taxon>
    </lineage>
</organism>
<evidence type="ECO:0000313" key="3">
    <source>
        <dbReference type="EMBL" id="MBD2504310.1"/>
    </source>
</evidence>
<comment type="caution">
    <text evidence="3">The sequence shown here is derived from an EMBL/GenBank/DDBJ whole genome shotgun (WGS) entry which is preliminary data.</text>
</comment>
<dbReference type="GO" id="GO:0005524">
    <property type="term" value="F:ATP binding"/>
    <property type="evidence" value="ECO:0007669"/>
    <property type="project" value="UniProtKB-KW"/>
</dbReference>
<dbReference type="Pfam" id="PF20703">
    <property type="entry name" value="nSTAND1"/>
    <property type="match status" value="1"/>
</dbReference>
<feature type="transmembrane region" description="Helical" evidence="1">
    <location>
        <begin position="260"/>
        <end position="279"/>
    </location>
</feature>
<keyword evidence="1" id="KW-0472">Membrane</keyword>
<dbReference type="PANTHER" id="PTHR34301:SF8">
    <property type="entry name" value="ATPASE DOMAIN-CONTAINING PROTEIN"/>
    <property type="match status" value="1"/>
</dbReference>
<reference evidence="3 4" key="1">
    <citation type="journal article" date="2020" name="ISME J.">
        <title>Comparative genomics reveals insights into cyanobacterial evolution and habitat adaptation.</title>
        <authorList>
            <person name="Chen M.Y."/>
            <person name="Teng W.K."/>
            <person name="Zhao L."/>
            <person name="Hu C.X."/>
            <person name="Zhou Y.K."/>
            <person name="Han B.P."/>
            <person name="Song L.R."/>
            <person name="Shu W.S."/>
        </authorList>
    </citation>
    <scope>NUCLEOTIDE SEQUENCE [LARGE SCALE GENOMIC DNA]</scope>
    <source>
        <strain evidence="3 4">FACHB-119</strain>
    </source>
</reference>
<name>A0ABR8DAT9_9NOST</name>
<dbReference type="InterPro" id="IPR049052">
    <property type="entry name" value="nSTAND1"/>
</dbReference>
<feature type="transmembrane region" description="Helical" evidence="1">
    <location>
        <begin position="67"/>
        <end position="88"/>
    </location>
</feature>
<evidence type="ECO:0000313" key="4">
    <source>
        <dbReference type="Proteomes" id="UP000661112"/>
    </source>
</evidence>
<dbReference type="RefSeq" id="WP_190477969.1">
    <property type="nucleotide sequence ID" value="NZ_JACJSG010000048.1"/>
</dbReference>
<evidence type="ECO:0000256" key="1">
    <source>
        <dbReference type="SAM" id="Phobius"/>
    </source>
</evidence>
<feature type="domain" description="Novel STAND NTPase 1" evidence="2">
    <location>
        <begin position="561"/>
        <end position="814"/>
    </location>
</feature>
<gene>
    <name evidence="3" type="ORF">H6G83_27495</name>
</gene>
<protein>
    <submittedName>
        <fullName evidence="3">ATP-binding protein</fullName>
    </submittedName>
</protein>
<evidence type="ECO:0000259" key="2">
    <source>
        <dbReference type="Pfam" id="PF20703"/>
    </source>
</evidence>
<feature type="transmembrane region" description="Helical" evidence="1">
    <location>
        <begin position="125"/>
        <end position="144"/>
    </location>
</feature>
<dbReference type="Gene3D" id="3.40.50.300">
    <property type="entry name" value="P-loop containing nucleotide triphosphate hydrolases"/>
    <property type="match status" value="1"/>
</dbReference>
<dbReference type="Proteomes" id="UP000661112">
    <property type="component" value="Unassembled WGS sequence"/>
</dbReference>
<sequence length="818" mass="93163">MSKSRTSELWNYVAECVRLLYWIYFKPYTFERWLRDIHPELKPRDNPFDKKSEFQSNPRLRRYAGQVWWLVALAPIFSLLFIASFYTIASGESFNWLFSGLGVLLGCVIGQILNRIVNRNKFKIILLFALLILVADRFSSPVVLDPKNCFFSGIMVSLSFALAGYVLEDVMFYGVDTIMIGVIFSVIIGVVFSVPGGIAGSVAGGVAVGVALGLLFSATMGSNDVVVVKDVAQAVAVGVMGSLLFGGVGIAPGLSLVLSMLRLCFWLPELIWVFILFFISRFQKKGHYLEYLPPHFDELIILPLPFMDKMIVETYQENPTAAREIVDYLITSTNQQKVARQAIIKITIDILNQCRRLRDIEDIAYQLSWIPYPPPQELGTVLPQFLEISQSVRASQEATTPYRRYELLNPPINALNELKNILAFGKNASLATKFGSISDRWLTILQLAQRTLEETAKQSQEIRQVYIAGNSLDPETAKFRFKGRIDIFREIETLTLSDQPPVLLLYGGRRTGKTSALKYLPYKVTSDIIPLLIDVQGAASATTIKGFAENLAQQIIDSARRLPRRLNLPYPDSKKLNEDPFPALQTWLAEIERSHSSKRFLLCLDEFERLSEVVKATDSRAPLNFIRHLLQHQKQWILLFSGSHQLSELDAYWSDYLINTRALRMTYLQESEARELILQPIEDFTNIYEPEAVNKIIQTTRCQPYLVQLLCYELVELLNRDIRANRRQPNTAKATLADVQEIIPIALERGDQYFRELWTSLEESDRHLLTRLIAGETPTPQDSKLVKKLARKEILTPEGNTFQVPLVQQYIEQLLEEE</sequence>
<keyword evidence="4" id="KW-1185">Reference proteome</keyword>
<dbReference type="EMBL" id="JACJSG010000048">
    <property type="protein sequence ID" value="MBD2504310.1"/>
    <property type="molecule type" value="Genomic_DNA"/>
</dbReference>
<dbReference type="PANTHER" id="PTHR34301">
    <property type="entry name" value="DNA-BINDING PROTEIN-RELATED"/>
    <property type="match status" value="1"/>
</dbReference>
<dbReference type="SUPFAM" id="SSF52540">
    <property type="entry name" value="P-loop containing nucleoside triphosphate hydrolases"/>
    <property type="match status" value="1"/>
</dbReference>
<proteinExistence type="predicted"/>
<dbReference type="InterPro" id="IPR027417">
    <property type="entry name" value="P-loop_NTPase"/>
</dbReference>
<feature type="transmembrane region" description="Helical" evidence="1">
    <location>
        <begin position="231"/>
        <end position="254"/>
    </location>
</feature>
<keyword evidence="3" id="KW-0547">Nucleotide-binding</keyword>
<accession>A0ABR8DAT9</accession>
<feature type="transmembrane region" description="Helical" evidence="1">
    <location>
        <begin position="172"/>
        <end position="192"/>
    </location>
</feature>